<feature type="region of interest" description="Disordered" evidence="2">
    <location>
        <begin position="556"/>
        <end position="660"/>
    </location>
</feature>
<evidence type="ECO:0000256" key="1">
    <source>
        <dbReference type="SAM" id="Coils"/>
    </source>
</evidence>
<feature type="compositionally biased region" description="Polar residues" evidence="2">
    <location>
        <begin position="1272"/>
        <end position="1285"/>
    </location>
</feature>
<feature type="compositionally biased region" description="Polar residues" evidence="2">
    <location>
        <begin position="584"/>
        <end position="593"/>
    </location>
</feature>
<evidence type="ECO:0000313" key="4">
    <source>
        <dbReference type="EMBL" id="GEU79855.1"/>
    </source>
</evidence>
<feature type="region of interest" description="Disordered" evidence="2">
    <location>
        <begin position="1425"/>
        <end position="1497"/>
    </location>
</feature>
<dbReference type="EMBL" id="BKCJ010007961">
    <property type="protein sequence ID" value="GEU79855.1"/>
    <property type="molecule type" value="Genomic_DNA"/>
</dbReference>
<proteinExistence type="predicted"/>
<gene>
    <name evidence="4" type="ORF">Tci_051833</name>
</gene>
<sequence>MYDSWASRIRLFIQGKKHGRMMLDSIDNGPLVYPTVEEHAQTRPKKYSELTEAQQLQDDCDVQATNIIHQGLPPDVMTMKQVQVNTKFLNSLPSEWSKFVTDSPQHSSYSMYPPPQQFTPVYVAPIHHPYHHTSVNPVNPQQHPVFPPPFISPLINLQSQAKFPQLDSGLAISIFQQGEDLIECINKAVVFLCAVASRAYGETVYSPKRPRNAAWFKKKLMLVEAQKVAFQTDDLDAYDSDCDDLSSAKAVLMANISSCDLEVLSEVPYSDSYPNDTINQDVQEMQYSKQTHVDDFEDNEIHSDINIIPVIAKEHAVISVNDDEETLILEEESRSKMLAKQNDPITIKKKIKISPIDYSKLNKIKEDFGKCFVTQKELSAEQAFCLKHSSLYETPVTSHTPIRIEYPSELPKKYIDEIEKINIELEHSVAKLLLENENLRKEQEHLKSIFKDQFDSIGKTRVQSKEHCDSLVAQINAKSLENSNLNSQLQEMVFAITTLKNELRKIKGKNIVNTVVSKPNATLAPGMFRLDIEPISFRIKNNKDAHEELLVYASQTCPNSPKPSKKLVAVTPTNKDKRVRSAKPATSSNNIPKQTDCLKTKDSNKPLLTSIGVKPTTSSTRSKPSGNTKNNMISRPPRSNQKNKVEDHPKTVKSSLNKTNSISEPIGNRFQLMNFVSKFLGTVRFGNDQVAKIIGYGDYQQRNNLEGVDLLSGSRDTNLYIISLDDMLKTSSICHLSKASKTKSWLWHHRLSHLHFDTLNKLAKDGLARVPVTATPRVVEIAYSPVSTSIGQDAPSSSIPSTKDQEHSLIISQGVEESPQTPLFHDDHLHEFLHEDSTSQGSSSNVRLSHTLFELIGRWTKDHPIENVDGDPSHFISTRKQLKTDAMWCYFDAFQNFCRTKELQTSEVDLTLITQKAGNDLLLVINLLAGLPRSKRALIMNPQETQQVAARDEKWVSSAERVELSSTNIRLETTVTQMEETFQVIIDVIKNSTYFNAFTISADVPKIFMQQFWYTIKKVQDSDSYEFLLANKKCIVNAEVFRTTLNICLRVEGEDFTDVPDDETTLTFLLDLGYKESYQMFIKYLTHQIPSKKSRGKGLKGKKTVEESQETVNVSEESKPEPKPAKKKTASRRVVKKKVTLSADDNIIFDDIDVALELAKSISQTKAKEAEATRKVHATHVRIVTESVSESAKKKSSGRSSKSVVIQDTLSAPKSKPATLKVKLKGAPSLTLAEQKATNIMQALKESKKTSRRLPGTEGSNEGTGTIPGVPNESTVVSATSSEGTSAKPGAPDKDKDITEDKDDIYKYKIRVRKDKDEEMKDVEVEGSDKGDEEITDAANEEAKRLQKQKMIPRTPNSLQKPRVTIKSTNKAALKEYDLKSALYQSMHVNKSFDRNPANHRLYHALMKALIKDENAMDKGVADTVKDHKRKHDNDEDDDDEDPLAGPNQGKKTKRRRTKESKSSEKPFSTNETPKGETLTKGSKVGKSASAKEPVEEPIAEVIMDDAGDDVVHNGDQPQAASKPKTLKTLNPEWTAFNLLKGTCFSSIKLEYNFQECLNGLTDKLVWNNPEGDRYPFDLSKPLPLQGPQAILGMKSVSMKKLNEYVHLEEIVVKRSDQQVYKFKEGDFVDLHLDDIKDMLLLPIQHKLFHLDGSDIFDFIMALRMFTRSLILKRRVEDLQLGVESYQKSLTSPNLRRPSRY</sequence>
<feature type="compositionally biased region" description="Basic residues" evidence="2">
    <location>
        <begin position="1092"/>
        <end position="1102"/>
    </location>
</feature>
<feature type="compositionally biased region" description="Low complexity" evidence="2">
    <location>
        <begin position="614"/>
        <end position="625"/>
    </location>
</feature>
<feature type="compositionally biased region" description="Polar residues" evidence="2">
    <location>
        <begin position="626"/>
        <end position="642"/>
    </location>
</feature>
<feature type="compositionally biased region" description="Basic and acidic residues" evidence="2">
    <location>
        <begin position="1291"/>
        <end position="1300"/>
    </location>
</feature>
<organism evidence="4">
    <name type="scientific">Tanacetum cinerariifolium</name>
    <name type="common">Dalmatian daisy</name>
    <name type="synonym">Chrysanthemum cinerariifolium</name>
    <dbReference type="NCBI Taxonomy" id="118510"/>
    <lineage>
        <taxon>Eukaryota</taxon>
        <taxon>Viridiplantae</taxon>
        <taxon>Streptophyta</taxon>
        <taxon>Embryophyta</taxon>
        <taxon>Tracheophyta</taxon>
        <taxon>Spermatophyta</taxon>
        <taxon>Magnoliopsida</taxon>
        <taxon>eudicotyledons</taxon>
        <taxon>Gunneridae</taxon>
        <taxon>Pentapetalae</taxon>
        <taxon>asterids</taxon>
        <taxon>campanulids</taxon>
        <taxon>Asterales</taxon>
        <taxon>Asteraceae</taxon>
        <taxon>Asteroideae</taxon>
        <taxon>Anthemideae</taxon>
        <taxon>Anthemidinae</taxon>
        <taxon>Tanacetum</taxon>
    </lineage>
</organism>
<feature type="region of interest" description="Disordered" evidence="2">
    <location>
        <begin position="1187"/>
        <end position="1209"/>
    </location>
</feature>
<name>A0A6L2N588_TANCI</name>
<dbReference type="InterPro" id="IPR025724">
    <property type="entry name" value="GAG-pre-integrase_dom"/>
</dbReference>
<feature type="region of interest" description="Disordered" evidence="2">
    <location>
        <begin position="1092"/>
        <end position="1133"/>
    </location>
</feature>
<accession>A0A6L2N588</accession>
<feature type="region of interest" description="Disordered" evidence="2">
    <location>
        <begin position="1245"/>
        <end position="1300"/>
    </location>
</feature>
<feature type="coiled-coil region" evidence="1">
    <location>
        <begin position="415"/>
        <end position="449"/>
    </location>
</feature>
<reference evidence="4" key="1">
    <citation type="journal article" date="2019" name="Sci. Rep.">
        <title>Draft genome of Tanacetum cinerariifolium, the natural source of mosquito coil.</title>
        <authorList>
            <person name="Yamashiro T."/>
            <person name="Shiraishi A."/>
            <person name="Satake H."/>
            <person name="Nakayama K."/>
        </authorList>
    </citation>
    <scope>NUCLEOTIDE SEQUENCE</scope>
</reference>
<keyword evidence="1" id="KW-0175">Coiled coil</keyword>
<evidence type="ECO:0000256" key="2">
    <source>
        <dbReference type="SAM" id="MobiDB-lite"/>
    </source>
</evidence>
<feature type="domain" description="GAG-pre-integrase" evidence="3">
    <location>
        <begin position="718"/>
        <end position="768"/>
    </location>
</feature>
<evidence type="ECO:0000259" key="3">
    <source>
        <dbReference type="Pfam" id="PF13976"/>
    </source>
</evidence>
<protein>
    <recommendedName>
        <fullName evidence="3">GAG-pre-integrase domain-containing protein</fullName>
    </recommendedName>
</protein>
<comment type="caution">
    <text evidence="4">The sequence shown here is derived from an EMBL/GenBank/DDBJ whole genome shotgun (WGS) entry which is preliminary data.</text>
</comment>
<dbReference type="Pfam" id="PF13976">
    <property type="entry name" value="gag_pre-integrs"/>
    <property type="match status" value="1"/>
</dbReference>
<feature type="compositionally biased region" description="Low complexity" evidence="2">
    <location>
        <begin position="1481"/>
        <end position="1492"/>
    </location>
</feature>